<dbReference type="EMBL" id="CP103445">
    <property type="protein sequence ID" value="UWS31900.1"/>
    <property type="molecule type" value="Genomic_DNA"/>
</dbReference>
<keyword evidence="3" id="KW-0811">Translocation</keyword>
<dbReference type="InterPro" id="IPR005644">
    <property type="entry name" value="NolW-like"/>
</dbReference>
<feature type="domain" description="Type II/III secretion system secretin-like" evidence="5">
    <location>
        <begin position="386"/>
        <end position="547"/>
    </location>
</feature>
<keyword evidence="3 4" id="KW-0813">Transport</keyword>
<dbReference type="HAMAP" id="MF_02219">
    <property type="entry name" value="Type_III_secretin"/>
    <property type="match status" value="1"/>
</dbReference>
<evidence type="ECO:0000256" key="4">
    <source>
        <dbReference type="RuleBase" id="RU004004"/>
    </source>
</evidence>
<dbReference type="InterPro" id="IPR004846">
    <property type="entry name" value="T2SS/T3SS_dom"/>
</dbReference>
<feature type="domain" description="NolW-like" evidence="6">
    <location>
        <begin position="199"/>
        <end position="332"/>
    </location>
</feature>
<evidence type="ECO:0000259" key="5">
    <source>
        <dbReference type="Pfam" id="PF00263"/>
    </source>
</evidence>
<keyword evidence="3" id="KW-0653">Protein transport</keyword>
<keyword evidence="3" id="KW-0472">Membrane</keyword>
<dbReference type="Pfam" id="PF21304">
    <property type="entry name" value="T3S_SPI-1_N0"/>
    <property type="match status" value="1"/>
</dbReference>
<name>A0ABY5X3E2_ERWPY</name>
<dbReference type="PANTHER" id="PTHR30332:SF5">
    <property type="entry name" value="SPI-1 TYPE 3 SECRETION SYSTEM SECRETIN"/>
    <property type="match status" value="1"/>
</dbReference>
<evidence type="ECO:0000259" key="7">
    <source>
        <dbReference type="Pfam" id="PF21304"/>
    </source>
</evidence>
<evidence type="ECO:0000259" key="6">
    <source>
        <dbReference type="Pfam" id="PF03958"/>
    </source>
</evidence>
<proteinExistence type="inferred from homology"/>
<accession>A0ABY5X3E2</accession>
<gene>
    <name evidence="3 8" type="primary">sctC</name>
    <name evidence="8" type="ORF">NYP84_09410</name>
</gene>
<keyword evidence="2 3" id="KW-0732">Signal</keyword>
<dbReference type="GeneID" id="92236848"/>
<dbReference type="InterPro" id="IPR003522">
    <property type="entry name" value="T3SS_OM_pore_YscC"/>
</dbReference>
<dbReference type="InterPro" id="IPR049034">
    <property type="entry name" value="T3S_SPI-1_N0"/>
</dbReference>
<dbReference type="Pfam" id="PF00263">
    <property type="entry name" value="Secretin"/>
    <property type="match status" value="1"/>
</dbReference>
<dbReference type="InterPro" id="IPR038591">
    <property type="entry name" value="NolW-like_sf"/>
</dbReference>
<feature type="chain" id="PRO_5044911464" description="Type 3 secretion system secretin" evidence="3">
    <location>
        <begin position="29"/>
        <end position="588"/>
    </location>
</feature>
<evidence type="ECO:0000256" key="1">
    <source>
        <dbReference type="ARBA" id="ARBA00004442"/>
    </source>
</evidence>
<evidence type="ECO:0000313" key="8">
    <source>
        <dbReference type="EMBL" id="UWS31900.1"/>
    </source>
</evidence>
<evidence type="ECO:0000256" key="3">
    <source>
        <dbReference type="HAMAP-Rule" id="MF_02219"/>
    </source>
</evidence>
<comment type="subunit">
    <text evidence="3">The core secretion machinery of the T3SS is composed of approximately 20 different proteins, including cytoplasmic components, a base, an export apparatus and a needle. This subunit is part of the base, which anchors the injectisome in the bacterial cell envelope. Forms a stable homooligomeric complex.</text>
</comment>
<keyword evidence="9" id="KW-1185">Reference proteome</keyword>
<dbReference type="PRINTS" id="PR01337">
    <property type="entry name" value="TYPE3OMGPROT"/>
</dbReference>
<dbReference type="Pfam" id="PF03958">
    <property type="entry name" value="Secretin_N"/>
    <property type="match status" value="2"/>
</dbReference>
<feature type="domain" description="SPI-1 type 3 secretion system secretin N0" evidence="7">
    <location>
        <begin position="54"/>
        <end position="122"/>
    </location>
</feature>
<dbReference type="RefSeq" id="WP_012668295.1">
    <property type="nucleotide sequence ID" value="NZ_CP023567.1"/>
</dbReference>
<evidence type="ECO:0000313" key="9">
    <source>
        <dbReference type="Proteomes" id="UP001058553"/>
    </source>
</evidence>
<organism evidence="8 9">
    <name type="scientific">Erwinia pyrifoliae</name>
    <dbReference type="NCBI Taxonomy" id="79967"/>
    <lineage>
        <taxon>Bacteria</taxon>
        <taxon>Pseudomonadati</taxon>
        <taxon>Pseudomonadota</taxon>
        <taxon>Gammaproteobacteria</taxon>
        <taxon>Enterobacterales</taxon>
        <taxon>Erwiniaceae</taxon>
        <taxon>Erwinia</taxon>
    </lineage>
</organism>
<dbReference type="InterPro" id="IPR050810">
    <property type="entry name" value="Bact_Secretion_Sys_Channel"/>
</dbReference>
<dbReference type="NCBIfam" id="TIGR02516">
    <property type="entry name" value="type_III_yscC"/>
    <property type="match status" value="1"/>
</dbReference>
<dbReference type="PANTHER" id="PTHR30332">
    <property type="entry name" value="PROBABLE GENERAL SECRETION PATHWAY PROTEIN D"/>
    <property type="match status" value="1"/>
</dbReference>
<dbReference type="Gene3D" id="3.55.50.30">
    <property type="match status" value="1"/>
</dbReference>
<keyword evidence="3" id="KW-0998">Cell outer membrane</keyword>
<dbReference type="Gene3D" id="3.30.1370.120">
    <property type="match status" value="2"/>
</dbReference>
<evidence type="ECO:0000256" key="2">
    <source>
        <dbReference type="ARBA" id="ARBA00022729"/>
    </source>
</evidence>
<protein>
    <recommendedName>
        <fullName evidence="3">Type 3 secretion system secretin</fullName>
        <shortName evidence="3">T3SS secretin</shortName>
    </recommendedName>
</protein>
<sequence length="588" mass="65066" precursor="true">MNKNCVKKITFKFLIIIVSLFFSNHALADFLNREAARNSIAEKSEAPYEADNIYVASDNSIQQIFNVIAGEIHKPVIVSSNAAKKRITGNFDLNDPRKLLAKLAARTGLIWYDDGSSIYVYDVNEIKNSVIRLSYATFDRLVAYLKTSELYDVRFPLRSDGQSGSFYVSGPPVYVELITAAAKYIDSSYSRPGTGEATVRVIKLKNSFVNDRNYTQRDTPLTIPGVASVLNKLLNNSGRLSVLRGVRISVDEENQNVNDSATSKRRGDFKSFMPDFSNEEVEADNHGSDTASNDSVNIVAYSDTNSLLVMGTERQVSFVEDIIQAIDIAKRQIQLSLWIIDISKEDINELGVQWSGSAKIGSTGVIFGTSSLTPESSINFLADVSALVESGSAQVISRPEILTQENVPALFDNNSSFYAKLVGERNSSLEKITYGTMISVLPRLAEHQQEIEMILNIHDGNVPRDASGASAHVDSLPVISNTQISTEARVPLGYSLLVGGYSRNQDEYHNIGIPLLRDIPYLGKIFDYSYTSQTKMVRLFLIHPELLENGETWHGPQNTNPVVGLTSEGKELTLKSTVSMLRKIMNQK</sequence>
<comment type="function">
    <text evidence="3">Component of the type III secretion system (T3SS), also called injectisome, which is used to inject bacterial effector proteins into eukaryotic host cells. Forms a ring-shaped multimeric structure with an apparent central pore in the outer membrane.</text>
</comment>
<reference evidence="8" key="1">
    <citation type="submission" date="2022-07" db="EMBL/GenBank/DDBJ databases">
        <title>Genetic diversity of Erwinia pyrifoliae.</title>
        <authorList>
            <person name="Park D.S."/>
            <person name="Ham H."/>
        </authorList>
    </citation>
    <scope>NUCLEOTIDE SEQUENCE</scope>
    <source>
        <strain evidence="8">CP201486</strain>
    </source>
</reference>
<comment type="similarity">
    <text evidence="3">Belongs to the bacterial secretin family. T3SS SctC subfamily.</text>
</comment>
<comment type="subcellular location">
    <subcellularLocation>
        <location evidence="1 3 4">Cell outer membrane</location>
    </subcellularLocation>
</comment>
<feature type="domain" description="NolW-like" evidence="6">
    <location>
        <begin position="129"/>
        <end position="187"/>
    </location>
</feature>
<feature type="signal peptide" evidence="3">
    <location>
        <begin position="1"/>
        <end position="28"/>
    </location>
</feature>
<dbReference type="Proteomes" id="UP001058553">
    <property type="component" value="Chromosome"/>
</dbReference>